<proteinExistence type="predicted"/>
<organism evidence="1 2">
    <name type="scientific">Nephila pilipes</name>
    <name type="common">Giant wood spider</name>
    <name type="synonym">Nephila maculata</name>
    <dbReference type="NCBI Taxonomy" id="299642"/>
    <lineage>
        <taxon>Eukaryota</taxon>
        <taxon>Metazoa</taxon>
        <taxon>Ecdysozoa</taxon>
        <taxon>Arthropoda</taxon>
        <taxon>Chelicerata</taxon>
        <taxon>Arachnida</taxon>
        <taxon>Araneae</taxon>
        <taxon>Araneomorphae</taxon>
        <taxon>Entelegynae</taxon>
        <taxon>Araneoidea</taxon>
        <taxon>Nephilidae</taxon>
        <taxon>Nephila</taxon>
    </lineage>
</organism>
<dbReference type="AlphaFoldDB" id="A0A8X6NU13"/>
<protein>
    <submittedName>
        <fullName evidence="1">Uncharacterized protein</fullName>
    </submittedName>
</protein>
<dbReference type="EMBL" id="BMAW01013563">
    <property type="protein sequence ID" value="GFT34716.1"/>
    <property type="molecule type" value="Genomic_DNA"/>
</dbReference>
<accession>A0A8X6NU13</accession>
<dbReference type="Proteomes" id="UP000887013">
    <property type="component" value="Unassembled WGS sequence"/>
</dbReference>
<reference evidence="1" key="1">
    <citation type="submission" date="2020-08" db="EMBL/GenBank/DDBJ databases">
        <title>Multicomponent nature underlies the extraordinary mechanical properties of spider dragline silk.</title>
        <authorList>
            <person name="Kono N."/>
            <person name="Nakamura H."/>
            <person name="Mori M."/>
            <person name="Yoshida Y."/>
            <person name="Ohtoshi R."/>
            <person name="Malay A.D."/>
            <person name="Moran D.A.P."/>
            <person name="Tomita M."/>
            <person name="Numata K."/>
            <person name="Arakawa K."/>
        </authorList>
    </citation>
    <scope>NUCLEOTIDE SEQUENCE</scope>
</reference>
<comment type="caution">
    <text evidence="1">The sequence shown here is derived from an EMBL/GenBank/DDBJ whole genome shotgun (WGS) entry which is preliminary data.</text>
</comment>
<evidence type="ECO:0000313" key="1">
    <source>
        <dbReference type="EMBL" id="GFT34716.1"/>
    </source>
</evidence>
<keyword evidence="2" id="KW-1185">Reference proteome</keyword>
<sequence length="111" mass="12675">MHPAFKDKAVSKLLKLEALFSSTFPNTSKRIEPQAIEQSERMTNWFILHNLMPSIFISHPAFRNCPATLTFKMVRDQTPGHSSQRKDFVSRVSITASQPERSLSQILDTDL</sequence>
<name>A0A8X6NU13_NEPPI</name>
<evidence type="ECO:0000313" key="2">
    <source>
        <dbReference type="Proteomes" id="UP000887013"/>
    </source>
</evidence>
<gene>
    <name evidence="1" type="ORF">NPIL_360371</name>
</gene>